<keyword evidence="3" id="KW-1185">Reference proteome</keyword>
<comment type="caution">
    <text evidence="2">The sequence shown here is derived from an EMBL/GenBank/DDBJ whole genome shotgun (WGS) entry which is preliminary data.</text>
</comment>
<dbReference type="SUPFAM" id="SSF54160">
    <property type="entry name" value="Chromo domain-like"/>
    <property type="match status" value="1"/>
</dbReference>
<evidence type="ECO:0000313" key="2">
    <source>
        <dbReference type="EMBL" id="CAA7014835.1"/>
    </source>
</evidence>
<sequence length="236" mass="26426">MIRNEGLRILRRRNSKGLALSSKLSLALKPNHLKQSKDYSLMLDEQTDSKEEELSNKFKLQNAAFHLDVVNSLLGQGKVTNGFLILVRILVALGLDVSNTPSPKWLQSSIKYLIDSKCNVYAMQLKPALGSGHQISSLPDSFAQRSELIVEPEAVLETRYDNGGHLEALVQWKGLPAHETTWVRASELLKEFPELEDKLCLDEGGNVRLLNRFVRRRKKVGLAITGNDESLIQPEG</sequence>
<protein>
    <recommendedName>
        <fullName evidence="1">Chromo domain-containing protein</fullName>
    </recommendedName>
</protein>
<feature type="domain" description="Chromo" evidence="1">
    <location>
        <begin position="150"/>
        <end position="195"/>
    </location>
</feature>
<dbReference type="PROSITE" id="PS50013">
    <property type="entry name" value="CHROMO_2"/>
    <property type="match status" value="1"/>
</dbReference>
<accession>A0A6D2HHT1</accession>
<name>A0A6D2HHT1_9BRAS</name>
<evidence type="ECO:0000313" key="3">
    <source>
        <dbReference type="Proteomes" id="UP000467841"/>
    </source>
</evidence>
<dbReference type="EMBL" id="CACVBM020000122">
    <property type="protein sequence ID" value="CAA7014835.1"/>
    <property type="molecule type" value="Genomic_DNA"/>
</dbReference>
<evidence type="ECO:0000259" key="1">
    <source>
        <dbReference type="PROSITE" id="PS50013"/>
    </source>
</evidence>
<dbReference type="InterPro" id="IPR000953">
    <property type="entry name" value="Chromo/chromo_shadow_dom"/>
</dbReference>
<proteinExistence type="predicted"/>
<dbReference type="Pfam" id="PF00385">
    <property type="entry name" value="Chromo"/>
    <property type="match status" value="1"/>
</dbReference>
<dbReference type="Proteomes" id="UP000467841">
    <property type="component" value="Unassembled WGS sequence"/>
</dbReference>
<organism evidence="2 3">
    <name type="scientific">Microthlaspi erraticum</name>
    <dbReference type="NCBI Taxonomy" id="1685480"/>
    <lineage>
        <taxon>Eukaryota</taxon>
        <taxon>Viridiplantae</taxon>
        <taxon>Streptophyta</taxon>
        <taxon>Embryophyta</taxon>
        <taxon>Tracheophyta</taxon>
        <taxon>Spermatophyta</taxon>
        <taxon>Magnoliopsida</taxon>
        <taxon>eudicotyledons</taxon>
        <taxon>Gunneridae</taxon>
        <taxon>Pentapetalae</taxon>
        <taxon>rosids</taxon>
        <taxon>malvids</taxon>
        <taxon>Brassicales</taxon>
        <taxon>Brassicaceae</taxon>
        <taxon>Coluteocarpeae</taxon>
        <taxon>Microthlaspi</taxon>
    </lineage>
</organism>
<dbReference type="AlphaFoldDB" id="A0A6D2HHT1"/>
<gene>
    <name evidence="2" type="ORF">MERR_LOCUS2070</name>
</gene>
<dbReference type="Gene3D" id="2.40.50.40">
    <property type="match status" value="1"/>
</dbReference>
<dbReference type="InterPro" id="IPR016197">
    <property type="entry name" value="Chromo-like_dom_sf"/>
</dbReference>
<dbReference type="InterPro" id="IPR023780">
    <property type="entry name" value="Chromo_domain"/>
</dbReference>
<reference evidence="2" key="1">
    <citation type="submission" date="2020-01" db="EMBL/GenBank/DDBJ databases">
        <authorList>
            <person name="Mishra B."/>
        </authorList>
    </citation>
    <scope>NUCLEOTIDE SEQUENCE [LARGE SCALE GENOMIC DNA]</scope>
</reference>